<comment type="subcellular location">
    <subcellularLocation>
        <location evidence="14">Cell inner membrane</location>
        <topology evidence="14">Single-pass membrane protein</topology>
    </subcellularLocation>
    <subcellularLocation>
        <location evidence="2">Cell membrane</location>
    </subcellularLocation>
    <subcellularLocation>
        <location evidence="1">Membrane</location>
        <topology evidence="1">Single-pass membrane protein</topology>
    </subcellularLocation>
</comment>
<gene>
    <name evidence="14 17" type="primary">mrdA</name>
    <name evidence="17" type="ORF">GJ668_03970</name>
</gene>
<evidence type="ECO:0000256" key="9">
    <source>
        <dbReference type="ARBA" id="ARBA00022960"/>
    </source>
</evidence>
<dbReference type="EC" id="3.4.16.4" evidence="14"/>
<evidence type="ECO:0000256" key="3">
    <source>
        <dbReference type="ARBA" id="ARBA00022475"/>
    </source>
</evidence>
<evidence type="ECO:0000259" key="15">
    <source>
        <dbReference type="Pfam" id="PF00905"/>
    </source>
</evidence>
<evidence type="ECO:0000256" key="4">
    <source>
        <dbReference type="ARBA" id="ARBA00022519"/>
    </source>
</evidence>
<keyword evidence="18" id="KW-1185">Reference proteome</keyword>
<dbReference type="PANTHER" id="PTHR30627">
    <property type="entry name" value="PEPTIDOGLYCAN D,D-TRANSPEPTIDASE"/>
    <property type="match status" value="1"/>
</dbReference>
<evidence type="ECO:0000256" key="10">
    <source>
        <dbReference type="ARBA" id="ARBA00022984"/>
    </source>
</evidence>
<dbReference type="GO" id="GO:0071972">
    <property type="term" value="F:peptidoglycan L,D-transpeptidase activity"/>
    <property type="evidence" value="ECO:0007669"/>
    <property type="project" value="TreeGrafter"/>
</dbReference>
<evidence type="ECO:0000313" key="18">
    <source>
        <dbReference type="Proteomes" id="UP000434044"/>
    </source>
</evidence>
<keyword evidence="5 14" id="KW-0121">Carboxypeptidase</keyword>
<evidence type="ECO:0000256" key="1">
    <source>
        <dbReference type="ARBA" id="ARBA00004167"/>
    </source>
</evidence>
<keyword evidence="8 14" id="KW-0378">Hydrolase</keyword>
<dbReference type="HAMAP" id="MF_02081">
    <property type="entry name" value="MrdA_transpept"/>
    <property type="match status" value="1"/>
</dbReference>
<feature type="domain" description="Penicillin-binding protein dimerisation" evidence="16">
    <location>
        <begin position="63"/>
        <end position="234"/>
    </location>
</feature>
<dbReference type="GO" id="GO:0071555">
    <property type="term" value="P:cell wall organization"/>
    <property type="evidence" value="ECO:0007669"/>
    <property type="project" value="UniProtKB-KW"/>
</dbReference>
<keyword evidence="9 14" id="KW-0133">Cell shape</keyword>
<dbReference type="InterPro" id="IPR017790">
    <property type="entry name" value="Penicillin-binding_protein_2"/>
</dbReference>
<evidence type="ECO:0000256" key="8">
    <source>
        <dbReference type="ARBA" id="ARBA00022801"/>
    </source>
</evidence>
<dbReference type="InterPro" id="IPR050515">
    <property type="entry name" value="Beta-lactam/transpept"/>
</dbReference>
<dbReference type="InterPro" id="IPR001460">
    <property type="entry name" value="PCN-bd_Tpept"/>
</dbReference>
<dbReference type="EMBL" id="WNKT01000005">
    <property type="protein sequence ID" value="MTW20252.1"/>
    <property type="molecule type" value="Genomic_DNA"/>
</dbReference>
<dbReference type="Gene3D" id="3.40.710.10">
    <property type="entry name" value="DD-peptidase/beta-lactamase superfamily"/>
    <property type="match status" value="1"/>
</dbReference>
<dbReference type="GO" id="GO:0009002">
    <property type="term" value="F:serine-type D-Ala-D-Ala carboxypeptidase activity"/>
    <property type="evidence" value="ECO:0007669"/>
    <property type="project" value="UniProtKB-UniRule"/>
</dbReference>
<evidence type="ECO:0000256" key="14">
    <source>
        <dbReference type="HAMAP-Rule" id="MF_02081"/>
    </source>
</evidence>
<dbReference type="GO" id="GO:0008658">
    <property type="term" value="F:penicillin binding"/>
    <property type="evidence" value="ECO:0007669"/>
    <property type="project" value="UniProtKB-UniRule"/>
</dbReference>
<keyword evidence="13 14" id="KW-0961">Cell wall biogenesis/degradation</keyword>
<comment type="catalytic activity">
    <reaction evidence="14">
        <text>Preferential cleavage: (Ac)2-L-Lys-D-Ala-|-D-Ala. Also transpeptidation of peptidyl-alanyl moieties that are N-acyl substituents of D-alanine.</text>
        <dbReference type="EC" id="3.4.16.4"/>
    </reaction>
</comment>
<accession>A0A6N8E7J9</accession>
<dbReference type="Pfam" id="PF00905">
    <property type="entry name" value="Transpeptidase"/>
    <property type="match status" value="1"/>
</dbReference>
<dbReference type="Pfam" id="PF03717">
    <property type="entry name" value="PBP_dimer"/>
    <property type="match status" value="1"/>
</dbReference>
<organism evidence="17 18">
    <name type="scientific">Allochromatium palmeri</name>
    <dbReference type="NCBI Taxonomy" id="231048"/>
    <lineage>
        <taxon>Bacteria</taxon>
        <taxon>Pseudomonadati</taxon>
        <taxon>Pseudomonadota</taxon>
        <taxon>Gammaproteobacteria</taxon>
        <taxon>Chromatiales</taxon>
        <taxon>Chromatiaceae</taxon>
        <taxon>Allochromatium</taxon>
    </lineage>
</organism>
<keyword evidence="7 14" id="KW-0812">Transmembrane</keyword>
<comment type="caution">
    <text evidence="14">Lacks conserved residue(s) required for the propagation of feature annotation.</text>
</comment>
<comment type="pathway">
    <text evidence="14">Cell wall biogenesis; peptidoglycan biosynthesis.</text>
</comment>
<evidence type="ECO:0000256" key="11">
    <source>
        <dbReference type="ARBA" id="ARBA00022989"/>
    </source>
</evidence>
<evidence type="ECO:0000256" key="6">
    <source>
        <dbReference type="ARBA" id="ARBA00022670"/>
    </source>
</evidence>
<dbReference type="SUPFAM" id="SSF56601">
    <property type="entry name" value="beta-lactamase/transpeptidase-like"/>
    <property type="match status" value="1"/>
</dbReference>
<dbReference type="SUPFAM" id="SSF56519">
    <property type="entry name" value="Penicillin binding protein dimerisation domain"/>
    <property type="match status" value="1"/>
</dbReference>
<dbReference type="UniPathway" id="UPA00219"/>
<dbReference type="GO" id="GO:0005886">
    <property type="term" value="C:plasma membrane"/>
    <property type="evidence" value="ECO:0007669"/>
    <property type="project" value="UniProtKB-SubCell"/>
</dbReference>
<comment type="similarity">
    <text evidence="14">Belongs to the transpeptidase family. MrdA subfamily.</text>
</comment>
<dbReference type="FunFam" id="3.40.710.10:FF:000024">
    <property type="entry name" value="Penicillin-binding protein 2"/>
    <property type="match status" value="1"/>
</dbReference>
<dbReference type="Gene3D" id="3.30.1390.30">
    <property type="entry name" value="Penicillin-binding protein 2a, domain 3"/>
    <property type="match status" value="1"/>
</dbReference>
<keyword evidence="6 14" id="KW-0645">Protease</keyword>
<dbReference type="InterPro" id="IPR036138">
    <property type="entry name" value="PBP_dimer_sf"/>
</dbReference>
<feature type="domain" description="Penicillin-binding protein transpeptidase" evidence="15">
    <location>
        <begin position="266"/>
        <end position="604"/>
    </location>
</feature>
<keyword evidence="10 14" id="KW-0573">Peptidoglycan synthesis</keyword>
<evidence type="ECO:0000256" key="13">
    <source>
        <dbReference type="ARBA" id="ARBA00023316"/>
    </source>
</evidence>
<evidence type="ECO:0000256" key="12">
    <source>
        <dbReference type="ARBA" id="ARBA00023136"/>
    </source>
</evidence>
<dbReference type="OrthoDB" id="9766847at2"/>
<keyword evidence="11 14" id="KW-1133">Transmembrane helix</keyword>
<feature type="transmembrane region" description="Helical" evidence="14">
    <location>
        <begin position="20"/>
        <end position="39"/>
    </location>
</feature>
<feature type="active site" description="Acyl-ester intermediate" evidence="14">
    <location>
        <position position="325"/>
    </location>
</feature>
<keyword evidence="12 14" id="KW-0472">Membrane</keyword>
<comment type="caution">
    <text evidence="17">The sequence shown here is derived from an EMBL/GenBank/DDBJ whole genome shotgun (WGS) entry which is preliminary data.</text>
</comment>
<evidence type="ECO:0000256" key="5">
    <source>
        <dbReference type="ARBA" id="ARBA00022645"/>
    </source>
</evidence>
<evidence type="ECO:0000259" key="16">
    <source>
        <dbReference type="Pfam" id="PF03717"/>
    </source>
</evidence>
<dbReference type="AlphaFoldDB" id="A0A6N8E7J9"/>
<dbReference type="NCBIfam" id="TIGR03423">
    <property type="entry name" value="pbp2_mrdA"/>
    <property type="match status" value="1"/>
</dbReference>
<dbReference type="GO" id="GO:0006508">
    <property type="term" value="P:proteolysis"/>
    <property type="evidence" value="ECO:0007669"/>
    <property type="project" value="UniProtKB-KW"/>
</dbReference>
<dbReference type="InterPro" id="IPR005311">
    <property type="entry name" value="PBP_dimer"/>
</dbReference>
<sequence>MLESSLEDRQREQRLVRTRAIVAIVFVILGLGVILARLYHLQLERHDHFTVLSTENRVKVQPVPPNRGLIFDTKGVLLAENHPSFSLVITIEKVSNLSETIAELKHLVPIEENDLARFERLKRQRMRFQPVPIRLNLTPEEVARFAVDGYRFPGVEVHAELIRTYPKRELTAHVLGYVGRINEKELTRIDKGNYAGTNFIGKGGVEMAHEDVLHGKVGYQQVEVNARGRILRTLESTPPAPGQDLYLYLDIALQQAATEALGDYRGSIVAIDPRNGGVLAMVSNPSFDPNLFVEGISQANYDALLHSPDKPLYNRSIRGQYPPGSTIKPFVGLAGLSLGFVTPRKTTYCPGFFSLPGQKHRFRCWRRGGHGTVDLELGIVQSCDVYFYWLANQMGVDKMHGFLSKFGFGEKTGVDVSGELSGLLPSREWKERARKQPWYPGETLIMGIGQGYFLATPIQLAAATAALANKGRFIQPRLAHARRVPGADTATVFPMVSHQIEISNPSDWDIAIEDMAKVVESQRGTARRIQSNDYRIAGKTGTSQVFSIGQKERYDASKIAKRLHDHALFVAFAPVEDPRIAVAVLVENGGSGGGVAAPIARRVIDAYLGGTPLPIPEDAETSGGD</sequence>
<dbReference type="PANTHER" id="PTHR30627:SF2">
    <property type="entry name" value="PEPTIDOGLYCAN D,D-TRANSPEPTIDASE MRDA"/>
    <property type="match status" value="1"/>
</dbReference>
<keyword evidence="3 14" id="KW-1003">Cell membrane</keyword>
<dbReference type="GO" id="GO:0008360">
    <property type="term" value="P:regulation of cell shape"/>
    <property type="evidence" value="ECO:0007669"/>
    <property type="project" value="UniProtKB-KW"/>
</dbReference>
<keyword evidence="4 14" id="KW-0997">Cell inner membrane</keyword>
<dbReference type="GO" id="GO:0009252">
    <property type="term" value="P:peptidoglycan biosynthetic process"/>
    <property type="evidence" value="ECO:0007669"/>
    <property type="project" value="UniProtKB-UniRule"/>
</dbReference>
<evidence type="ECO:0000256" key="2">
    <source>
        <dbReference type="ARBA" id="ARBA00004236"/>
    </source>
</evidence>
<comment type="function">
    <text evidence="14">Catalyzes cross-linking of the peptidoglycan cell wall.</text>
</comment>
<reference evidence="17 18" key="1">
    <citation type="submission" date="2019-11" db="EMBL/GenBank/DDBJ databases">
        <title>Whole-genome sequence of the anaerobic purple sulfur bacterium Allochromatium palmeri DSM 15591.</title>
        <authorList>
            <person name="Kyndt J.A."/>
            <person name="Meyer T.E."/>
        </authorList>
    </citation>
    <scope>NUCLEOTIDE SEQUENCE [LARGE SCALE GENOMIC DNA]</scope>
    <source>
        <strain evidence="17 18">DSM 15591</strain>
    </source>
</reference>
<evidence type="ECO:0000313" key="17">
    <source>
        <dbReference type="EMBL" id="MTW20252.1"/>
    </source>
</evidence>
<dbReference type="Gene3D" id="3.90.1310.10">
    <property type="entry name" value="Penicillin-binding protein 2a (Domain 2)"/>
    <property type="match status" value="1"/>
</dbReference>
<protein>
    <recommendedName>
        <fullName evidence="14">Peptidoglycan D,D-transpeptidase MrdA</fullName>
        <ecNumber evidence="14">3.4.16.4</ecNumber>
    </recommendedName>
    <alternativeName>
        <fullName evidence="14">Penicillin-binding protein 2</fullName>
        <shortName evidence="14">PBP-2</shortName>
    </alternativeName>
</protein>
<evidence type="ECO:0000256" key="7">
    <source>
        <dbReference type="ARBA" id="ARBA00022692"/>
    </source>
</evidence>
<dbReference type="InterPro" id="IPR012338">
    <property type="entry name" value="Beta-lactam/transpept-like"/>
</dbReference>
<dbReference type="Proteomes" id="UP000434044">
    <property type="component" value="Unassembled WGS sequence"/>
</dbReference>
<proteinExistence type="inferred from homology"/>
<name>A0A6N8E7J9_9GAMM</name>
<dbReference type="RefSeq" id="WP_155448823.1">
    <property type="nucleotide sequence ID" value="NZ_WNKT01000005.1"/>
</dbReference>